<reference evidence="12" key="1">
    <citation type="submission" date="2025-08" db="UniProtKB">
        <authorList>
            <consortium name="RefSeq"/>
        </authorList>
    </citation>
    <scope>IDENTIFICATION</scope>
</reference>
<evidence type="ECO:0000256" key="9">
    <source>
        <dbReference type="SAM" id="MobiDB-lite"/>
    </source>
</evidence>
<dbReference type="PANTHER" id="PTHR18879">
    <property type="entry name" value="CENTROSOMAL PROTEIN OF 290 KDA"/>
    <property type="match status" value="1"/>
</dbReference>
<feature type="domain" description="Centrosomal protein of 290kDa coiled-coil region" evidence="10">
    <location>
        <begin position="1273"/>
        <end position="1400"/>
    </location>
</feature>
<feature type="region of interest" description="Disordered" evidence="9">
    <location>
        <begin position="184"/>
        <end position="203"/>
    </location>
</feature>
<dbReference type="InterPro" id="IPR026201">
    <property type="entry name" value="Cep290"/>
</dbReference>
<organism evidence="11 12">
    <name type="scientific">Pundamilia nyererei</name>
    <dbReference type="NCBI Taxonomy" id="303518"/>
    <lineage>
        <taxon>Eukaryota</taxon>
        <taxon>Metazoa</taxon>
        <taxon>Chordata</taxon>
        <taxon>Craniata</taxon>
        <taxon>Vertebrata</taxon>
        <taxon>Euteleostomi</taxon>
        <taxon>Actinopterygii</taxon>
        <taxon>Neopterygii</taxon>
        <taxon>Teleostei</taxon>
        <taxon>Neoteleostei</taxon>
        <taxon>Acanthomorphata</taxon>
        <taxon>Ovalentaria</taxon>
        <taxon>Cichlomorphae</taxon>
        <taxon>Cichliformes</taxon>
        <taxon>Cichlidae</taxon>
        <taxon>African cichlids</taxon>
        <taxon>Pseudocrenilabrinae</taxon>
        <taxon>Haplochromini</taxon>
        <taxon>Pundamilia</taxon>
    </lineage>
</organism>
<dbReference type="GO" id="GO:1905349">
    <property type="term" value="P:ciliary transition zone assembly"/>
    <property type="evidence" value="ECO:0007669"/>
    <property type="project" value="TreeGrafter"/>
</dbReference>
<dbReference type="GO" id="GO:1905515">
    <property type="term" value="P:non-motile cilium assembly"/>
    <property type="evidence" value="ECO:0007669"/>
    <property type="project" value="TreeGrafter"/>
</dbReference>
<feature type="coiled-coil region" evidence="8">
    <location>
        <begin position="2331"/>
        <end position="2388"/>
    </location>
</feature>
<feature type="coiled-coil region" evidence="8">
    <location>
        <begin position="1520"/>
        <end position="1579"/>
    </location>
</feature>
<keyword evidence="6" id="KW-0206">Cytoskeleton</keyword>
<evidence type="ECO:0000256" key="4">
    <source>
        <dbReference type="ARBA" id="ARBA00022794"/>
    </source>
</evidence>
<keyword evidence="3" id="KW-0963">Cytoplasm</keyword>
<dbReference type="GeneID" id="102206569"/>
<feature type="coiled-coil region" evidence="8">
    <location>
        <begin position="761"/>
        <end position="834"/>
    </location>
</feature>
<feature type="region of interest" description="Disordered" evidence="9">
    <location>
        <begin position="1783"/>
        <end position="1805"/>
    </location>
</feature>
<feature type="coiled-coil region" evidence="8">
    <location>
        <begin position="2063"/>
        <end position="2097"/>
    </location>
</feature>
<dbReference type="Proteomes" id="UP000695023">
    <property type="component" value="Unplaced"/>
</dbReference>
<evidence type="ECO:0000256" key="1">
    <source>
        <dbReference type="ARBA" id="ARBA00004120"/>
    </source>
</evidence>
<evidence type="ECO:0000259" key="10">
    <source>
        <dbReference type="Pfam" id="PF16574"/>
    </source>
</evidence>
<dbReference type="RefSeq" id="XP_013765871.1">
    <property type="nucleotide sequence ID" value="XM_013910417.1"/>
</dbReference>
<feature type="coiled-coil region" evidence="8">
    <location>
        <begin position="323"/>
        <end position="433"/>
    </location>
</feature>
<keyword evidence="11" id="KW-1185">Reference proteome</keyword>
<evidence type="ECO:0000256" key="6">
    <source>
        <dbReference type="ARBA" id="ARBA00023212"/>
    </source>
</evidence>
<gene>
    <name evidence="12" type="primary">cep290</name>
</gene>
<name>A0A9Y6LZU5_9CICH</name>
<feature type="coiled-coil region" evidence="8">
    <location>
        <begin position="946"/>
        <end position="1177"/>
    </location>
</feature>
<keyword evidence="4" id="KW-0970">Cilium biogenesis/degradation</keyword>
<protein>
    <submittedName>
        <fullName evidence="12">Centrosomal protein of 290 kDa isoform X6</fullName>
    </submittedName>
</protein>
<dbReference type="GO" id="GO:0035869">
    <property type="term" value="C:ciliary transition zone"/>
    <property type="evidence" value="ECO:0007669"/>
    <property type="project" value="TreeGrafter"/>
</dbReference>
<evidence type="ECO:0000256" key="8">
    <source>
        <dbReference type="SAM" id="Coils"/>
    </source>
</evidence>
<evidence type="ECO:0000256" key="2">
    <source>
        <dbReference type="ARBA" id="ARBA00004300"/>
    </source>
</evidence>
<keyword evidence="5 8" id="KW-0175">Coiled coil</keyword>
<evidence type="ECO:0000256" key="5">
    <source>
        <dbReference type="ARBA" id="ARBA00023054"/>
    </source>
</evidence>
<feature type="region of interest" description="Disordered" evidence="9">
    <location>
        <begin position="2018"/>
        <end position="2045"/>
    </location>
</feature>
<dbReference type="PANTHER" id="PTHR18879:SF20">
    <property type="entry name" value="CENTROSOMAL PROTEIN OF 290 KDA"/>
    <property type="match status" value="1"/>
</dbReference>
<evidence type="ECO:0000256" key="7">
    <source>
        <dbReference type="ARBA" id="ARBA00023273"/>
    </source>
</evidence>
<dbReference type="InterPro" id="IPR032321">
    <property type="entry name" value="Cep209_CC5"/>
</dbReference>
<comment type="subcellular location">
    <subcellularLocation>
        <location evidence="1">Cytoplasm</location>
        <location evidence="1">Cytoskeleton</location>
        <location evidence="1">Cilium basal body</location>
    </subcellularLocation>
    <subcellularLocation>
        <location evidence="2">Cytoplasm</location>
        <location evidence="2">Cytoskeleton</location>
        <location evidence="2">Microtubule organizing center</location>
        <location evidence="2">Centrosome</location>
    </subcellularLocation>
</comment>
<feature type="compositionally biased region" description="Polar residues" evidence="9">
    <location>
        <begin position="2026"/>
        <end position="2038"/>
    </location>
</feature>
<keyword evidence="7" id="KW-0966">Cell projection</keyword>
<dbReference type="GO" id="GO:0034451">
    <property type="term" value="C:centriolar satellite"/>
    <property type="evidence" value="ECO:0007669"/>
    <property type="project" value="TreeGrafter"/>
</dbReference>
<feature type="coiled-coil region" evidence="8">
    <location>
        <begin position="458"/>
        <end position="562"/>
    </location>
</feature>
<feature type="coiled-coil region" evidence="8">
    <location>
        <begin position="2125"/>
        <end position="2303"/>
    </location>
</feature>
<feature type="coiled-coil region" evidence="8">
    <location>
        <begin position="598"/>
        <end position="650"/>
    </location>
</feature>
<evidence type="ECO:0000256" key="3">
    <source>
        <dbReference type="ARBA" id="ARBA00022490"/>
    </source>
</evidence>
<sequence length="2440" mass="284089">MAKMPAALNWDKMLRIDPETLNERDKDEVDKVFDLLVLTEEWGVKDKAPENIIQVLRVFQSLLKIRDRELSVAFDFIDDIGVKHARKEKELLAKVSQLEQEQKLHSTVQNTGFIRDQIWHLETQLEQRENEVTQLKKEMGKEKKTNEELVVQVEKAEEVIKKLKRELEKLKRKNEQLQQDVDFYRGELDQKEPMSSKDENAETQRKLNLANRQLYQCLEDLQRAEDENTHLKTENMQMQRSLEESVKEMEKMTDEYNKLKIVVQQTDSIMDQLRKERDHTKLQVRELTDKIHSMTEENDPIMAAVNAKVEEWKLVLSGKDDEILVYQQMIRDLREKLRSAQLDLDKSNILALQQAVQERDNQIKMLSEQVEQYTGEMERHTLLIEELKTSTKKDRGLPPTLQQKKMEGLKLKLEAAETRATEAEHAVKLAEAHAEEKDKAVIEASNRLSQYESGTYGLEAAIAEIKECKNLIRERECEAEAMTKEINQLEMRINDLMDENEGFREKLGLEPKQEVDLTEFRRATDLRQRRYKAENQVLTKEIERLEEERLELKKQIRRMVKERAVSTGIPQSSLLLEEDVRPSRAAQLSLNQSGMYTDEETRRKNEYLEKELSKKERELELHRTQFQVKLEELSKVKKDLEAALKDVLQAMRINQEAVSVPNLERLANALDVSGMGGQSESAPHFRSQIHQLVGRNEELRQELKSAREEATDSLSQLARAKEKICQLESELELLRKSGSNGVVLRPLTLPEGLEPSSTEVISSLNEYAVRLLQELKNKEEKMQKLAGALEEYKEKFSVISHQQGLLYKEYLSEKAKWQKEKETFTEMKNRLDKQKQVDDVKIKEFSDLLDTLQKDPEDIRRQLSEAIRKLTVLKVNEKKLARRYTTLLEQEQHLRKENGKLRDESSQMQVSVTQRIGYLQRYKEMAAYKIAALQKALDDSVPSSDLEKANKQYTELTVKYRNMLQRDSHLIQRTTNLEHLESENESLREQISAMNKELEITKEKLNTLEQRWENIPSTGEENEMDKAEKASLNNEMISAARRITTLEMKELNERQRAEHAHKMYEHVKNSLKQVEERNVELESKFVELTKMNVEAQRLERELRDELASSVSKAASDADRAKIAELEKAEAELRNEVSKLQEVSDVAVTQVSALQAKQKSNEKEVETLRRQILDYQSQSDEKALIAKLHQHIVALQLSESDALGKLEAATNHIQQLEAYKLRAEQRLDASERTLFLARQEGRNRSKHLRQTIQSLRRQFAGALPLPQQEKFSLTMLSLQEDRAKAQEEKKRAEQESKRVEGRAEELELKLQGLEELVSTLKDVKGAQKVTEWHKKMEETRLQELRKGRELVVQKEEIKYLWNLVKEQEQTIHSLEEDIVQQKTLHEECQLAWDQREVEMERQLDYYEKHQDEILSNAEKLDEGKGWLPDPSLPLARQLEFTLGKIREHVRTILETQATCRSLDKKLKEREAALWKAEQNIVSRDKVINELRLRLPAAADRERLLADLAKHEEGQSDRQSALKLAHQTIKDLQDRLDKKEDIIKKYQNQLAQARQDQEELIKRHQEEMKMLHEKLDLHTDTSLDRFRQTAMELMKKPTLRVPTSKHVERLAELEQTVAEQDISLCSLTEKLKVTTAELERLKATMETEAKRHAGETSKLEEYHVSQVKALTAENEDQRSQMAQMEKEMNDLRAELEAQKEANVRSPSNTMKNLMEQQKAQLTQKEKQLKALSKVLLNLRAEMTSAAEQQVIASAAQKEESLNVQMLIDRQTKDLKVRMQELSEELQAAKESAKSARGRESSLKEEVDRLNQDIQKAQKTQRRLQAEKEAQEQEIEELKQQIKRLTSALQSQREADGKRPTIENLQKKIWRLESDLEKRAEIKHVKDDHGKTKEEIVRWEEGKKWQAKMEKVKNSLKEKERENESLSKQLSTLKDLYARLEQEKSALQKKLKARGVTADQVVGVRSTEMEKEMQELKKRNSDLETEILTIKQQQALPRDGAIEDMMLRNRFLEERLRSLESQVIKESPSRPSTSGRGTNTPSEREQDCQKENLKLASENLELRFQLEQTNKDLPRLKNQVADLKEICNALKKEKTEAEKKLAHIRGGGHSGKTVPELEKTIGLMKKVVERVQRENEALKKSSATVNQDKVTALEKENIKLKADFETLKREAETELNSKLESKTKGLEKIVIENERLRKEIKREMEAAERLRVTKMTLEVTNEKLEAELEDIKQRLREALSRPITEGVDTKTMKSSVVTRMFENKMKELEKELSQKNIRLSELKQQLKEMTEREERAQITIRQLEDQADVLKTFPAVGKGDAGSSKAFQEIRLASTQLGKENEEMKRRMQEYSERYGETTSKLDYGKLKKLLQAAETEKTKLQAEVTKLKKELENFDPAFFDEIEDLKYNYNLEVKKNVLLEEQLKKVCQQFGVKAEVPSMSIT</sequence>
<proteinExistence type="predicted"/>
<evidence type="ECO:0000313" key="11">
    <source>
        <dbReference type="Proteomes" id="UP000695023"/>
    </source>
</evidence>
<dbReference type="GO" id="GO:0097711">
    <property type="term" value="P:ciliary basal body-plasma membrane docking"/>
    <property type="evidence" value="ECO:0007669"/>
    <property type="project" value="TreeGrafter"/>
</dbReference>
<dbReference type="CTD" id="80184"/>
<dbReference type="GO" id="GO:0043010">
    <property type="term" value="P:camera-type eye development"/>
    <property type="evidence" value="ECO:0007669"/>
    <property type="project" value="TreeGrafter"/>
</dbReference>
<dbReference type="GO" id="GO:0001822">
    <property type="term" value="P:kidney development"/>
    <property type="evidence" value="ECO:0007669"/>
    <property type="project" value="TreeGrafter"/>
</dbReference>
<evidence type="ECO:0000313" key="12">
    <source>
        <dbReference type="RefSeq" id="XP_013765871.1"/>
    </source>
</evidence>
<feature type="coiled-coil region" evidence="8">
    <location>
        <begin position="689"/>
        <end position="723"/>
    </location>
</feature>
<accession>A0A9Y6LZU5</accession>
<dbReference type="Pfam" id="PF16574">
    <property type="entry name" value="CEP209_CC5"/>
    <property type="match status" value="1"/>
</dbReference>
<feature type="coiled-coil region" evidence="8">
    <location>
        <begin position="1205"/>
        <end position="1322"/>
    </location>
</feature>